<feature type="transmembrane region" description="Helical" evidence="4">
    <location>
        <begin position="107"/>
        <end position="126"/>
    </location>
</feature>
<gene>
    <name evidence="5" type="ORF">BGZ80_009671</name>
</gene>
<feature type="compositionally biased region" description="Polar residues" evidence="3">
    <location>
        <begin position="39"/>
        <end position="61"/>
    </location>
</feature>
<feature type="compositionally biased region" description="Low complexity" evidence="3">
    <location>
        <begin position="146"/>
        <end position="155"/>
    </location>
</feature>
<keyword evidence="4" id="KW-1133">Transmembrane helix</keyword>
<dbReference type="EMBL" id="JAAAID010000060">
    <property type="protein sequence ID" value="KAG0023359.1"/>
    <property type="molecule type" value="Genomic_DNA"/>
</dbReference>
<comment type="caution">
    <text evidence="5">The sequence shown here is derived from an EMBL/GenBank/DDBJ whole genome shotgun (WGS) entry which is preliminary data.</text>
</comment>
<accession>A0A9P6N313</accession>
<keyword evidence="4" id="KW-0472">Membrane</keyword>
<proteinExistence type="inferred from homology"/>
<evidence type="ECO:0000256" key="4">
    <source>
        <dbReference type="SAM" id="Phobius"/>
    </source>
</evidence>
<sequence length="576" mass="64325">MSFNQRRSSISSGTSLAGNINPRRLSTYGHIVAGTGGLPSTHTAARSSTTFSNNKNGNYQNKDPHRSSVHGLNPFQHSHHRNQSIKARVARICPSLIHGSRRRKRNMVIMTFAGGIVILIFFLSTWDVKISSSVFSESSFSSFSSSQSQQHLSDSGNANNAPPESPVVYKNPDGTDMNPKSIFMIRDFGGPACQKAYAGHEHTLPETTRQEREIARTQNWPSITRADAWNLSLAWKRADDVSEELHESIASWGAVIRSLDDDASTVSDGVVQSPDDEAIPGSPHAPIRSSDIEDLKSRVGRNRPQLQKAMTIAALINSGFEDIIYYSPSTLPMQSPRLVFQQPDYIEKGTVFWQHPTSFPAHDSPLWPIIQSDCTPTTYEQTWSSFALRHKDSWKGLFLAWHWLSGSDYETYERVLGKQGNDLLRAAWIAVGRPFVIVNRMPEAGLLDLSRTKGDGIGCNFGSTLYPASGADVLENPEKYAQDQAMQKRLFQQRYRYGDHEEFFMENSNVMMLDTAPDSSLIRAGSYYRPIHKALNEVLNKSKDPTRLVLTDAYSAGSNGRVCLKISRKLKGHYHE</sequence>
<comment type="similarity">
    <text evidence="1">Belongs to the MNN1/MNT family.</text>
</comment>
<feature type="region of interest" description="Disordered" evidence="3">
    <location>
        <begin position="146"/>
        <end position="173"/>
    </location>
</feature>
<name>A0A9P6N313_9FUNG</name>
<keyword evidence="2" id="KW-0808">Transferase</keyword>
<evidence type="ECO:0000313" key="6">
    <source>
        <dbReference type="Proteomes" id="UP000703661"/>
    </source>
</evidence>
<feature type="region of interest" description="Disordered" evidence="3">
    <location>
        <begin position="1"/>
        <end position="21"/>
    </location>
</feature>
<evidence type="ECO:0000256" key="3">
    <source>
        <dbReference type="SAM" id="MobiDB-lite"/>
    </source>
</evidence>
<feature type="region of interest" description="Disordered" evidence="3">
    <location>
        <begin position="39"/>
        <end position="64"/>
    </location>
</feature>
<evidence type="ECO:0000256" key="2">
    <source>
        <dbReference type="ARBA" id="ARBA00022679"/>
    </source>
</evidence>
<dbReference type="GO" id="GO:0016757">
    <property type="term" value="F:glycosyltransferase activity"/>
    <property type="evidence" value="ECO:0007669"/>
    <property type="project" value="InterPro"/>
</dbReference>
<protein>
    <submittedName>
        <fullName evidence="5">Uncharacterized protein</fullName>
    </submittedName>
</protein>
<dbReference type="InterPro" id="IPR022751">
    <property type="entry name" value="Alpha_mannosyltransferase"/>
</dbReference>
<feature type="region of interest" description="Disordered" evidence="3">
    <location>
        <begin position="266"/>
        <end position="289"/>
    </location>
</feature>
<dbReference type="Proteomes" id="UP000703661">
    <property type="component" value="Unassembled WGS sequence"/>
</dbReference>
<keyword evidence="6" id="KW-1185">Reference proteome</keyword>
<evidence type="ECO:0000313" key="5">
    <source>
        <dbReference type="EMBL" id="KAG0023359.1"/>
    </source>
</evidence>
<organism evidence="5 6">
    <name type="scientific">Entomortierella chlamydospora</name>
    <dbReference type="NCBI Taxonomy" id="101097"/>
    <lineage>
        <taxon>Eukaryota</taxon>
        <taxon>Fungi</taxon>
        <taxon>Fungi incertae sedis</taxon>
        <taxon>Mucoromycota</taxon>
        <taxon>Mortierellomycotina</taxon>
        <taxon>Mortierellomycetes</taxon>
        <taxon>Mortierellales</taxon>
        <taxon>Mortierellaceae</taxon>
        <taxon>Entomortierella</taxon>
    </lineage>
</organism>
<feature type="compositionally biased region" description="Polar residues" evidence="3">
    <location>
        <begin position="1"/>
        <end position="18"/>
    </location>
</feature>
<evidence type="ECO:0000256" key="1">
    <source>
        <dbReference type="ARBA" id="ARBA00009105"/>
    </source>
</evidence>
<dbReference type="AlphaFoldDB" id="A0A9P6N313"/>
<reference evidence="5" key="1">
    <citation type="journal article" date="2020" name="Fungal Divers.">
        <title>Resolving the Mortierellaceae phylogeny through synthesis of multi-gene phylogenetics and phylogenomics.</title>
        <authorList>
            <person name="Vandepol N."/>
            <person name="Liber J."/>
            <person name="Desiro A."/>
            <person name="Na H."/>
            <person name="Kennedy M."/>
            <person name="Barry K."/>
            <person name="Grigoriev I.V."/>
            <person name="Miller A.N."/>
            <person name="O'Donnell K."/>
            <person name="Stajich J.E."/>
            <person name="Bonito G."/>
        </authorList>
    </citation>
    <scope>NUCLEOTIDE SEQUENCE</scope>
    <source>
        <strain evidence="5">NRRL 2769</strain>
    </source>
</reference>
<dbReference type="Pfam" id="PF11051">
    <property type="entry name" value="Mannosyl_trans3"/>
    <property type="match status" value="1"/>
</dbReference>
<keyword evidence="4" id="KW-0812">Transmembrane</keyword>